<keyword evidence="2" id="KW-1185">Reference proteome</keyword>
<gene>
    <name evidence="1" type="ORF">GCM10011354_33090</name>
</gene>
<dbReference type="InterPro" id="IPR012467">
    <property type="entry name" value="DUF1684"/>
</dbReference>
<dbReference type="Proteomes" id="UP000650511">
    <property type="component" value="Unassembled WGS sequence"/>
</dbReference>
<evidence type="ECO:0000313" key="2">
    <source>
        <dbReference type="Proteomes" id="UP000650511"/>
    </source>
</evidence>
<reference evidence="1" key="2">
    <citation type="submission" date="2020-09" db="EMBL/GenBank/DDBJ databases">
        <authorList>
            <person name="Sun Q."/>
            <person name="Zhou Y."/>
        </authorList>
    </citation>
    <scope>NUCLEOTIDE SEQUENCE</scope>
    <source>
        <strain evidence="1">CGMCC 1.14988</strain>
    </source>
</reference>
<dbReference type="OrthoDB" id="5493262at2"/>
<dbReference type="PANTHER" id="PTHR41913">
    <property type="entry name" value="DUF1684 DOMAIN-CONTAINING PROTEIN"/>
    <property type="match status" value="1"/>
</dbReference>
<dbReference type="Pfam" id="PF07920">
    <property type="entry name" value="DUF1684"/>
    <property type="match status" value="1"/>
</dbReference>
<dbReference type="AlphaFoldDB" id="A0A8J3AAL8"/>
<proteinExistence type="predicted"/>
<protein>
    <recommendedName>
        <fullName evidence="3">DUF1684 domain-containing protein</fullName>
    </recommendedName>
</protein>
<reference evidence="1" key="1">
    <citation type="journal article" date="2014" name="Int. J. Syst. Evol. Microbiol.">
        <title>Complete genome sequence of Corynebacterium casei LMG S-19264T (=DSM 44701T), isolated from a smear-ripened cheese.</title>
        <authorList>
            <consortium name="US DOE Joint Genome Institute (JGI-PGF)"/>
            <person name="Walter F."/>
            <person name="Albersmeier A."/>
            <person name="Kalinowski J."/>
            <person name="Ruckert C."/>
        </authorList>
    </citation>
    <scope>NUCLEOTIDE SEQUENCE</scope>
    <source>
        <strain evidence="1">CGMCC 1.14988</strain>
    </source>
</reference>
<comment type="caution">
    <text evidence="1">The sequence shown here is derived from an EMBL/GenBank/DDBJ whole genome shotgun (WGS) entry which is preliminary data.</text>
</comment>
<evidence type="ECO:0000313" key="1">
    <source>
        <dbReference type="EMBL" id="GGI09239.1"/>
    </source>
</evidence>
<evidence type="ECO:0008006" key="3">
    <source>
        <dbReference type="Google" id="ProtNLM"/>
    </source>
</evidence>
<sequence>MVRDELALLDYRRRVAALYAGLRRRGVDEDGWRWWRAQRDELFAAHPASPVPPARRATFDGLPFGDYDPELHLGAVTLEPAVHAVFEVAHSASGTTPARRFATLPLRLGDQEHRVSVYWLDVYGGGVFVPLRDASNGRDTYGGGRYLLDTAKSADLGGDPAALVVDLNFVYHPSCAHDPTWSCPLAPVDERLPVAVAAGERLAAG</sequence>
<dbReference type="Gene3D" id="6.10.250.1680">
    <property type="match status" value="1"/>
</dbReference>
<accession>A0A8J3AAL8</accession>
<organism evidence="1 2">
    <name type="scientific">Egicoccus halophilus</name>
    <dbReference type="NCBI Taxonomy" id="1670830"/>
    <lineage>
        <taxon>Bacteria</taxon>
        <taxon>Bacillati</taxon>
        <taxon>Actinomycetota</taxon>
        <taxon>Nitriliruptoria</taxon>
        <taxon>Egicoccales</taxon>
        <taxon>Egicoccaceae</taxon>
        <taxon>Egicoccus</taxon>
    </lineage>
</organism>
<name>A0A8J3AAL8_9ACTN</name>
<dbReference type="EMBL" id="BMHA01000014">
    <property type="protein sequence ID" value="GGI09239.1"/>
    <property type="molecule type" value="Genomic_DNA"/>
</dbReference>
<dbReference type="PANTHER" id="PTHR41913:SF1">
    <property type="entry name" value="DUF1684 DOMAIN-CONTAINING PROTEIN"/>
    <property type="match status" value="1"/>
</dbReference>
<dbReference type="RefSeq" id="WP_130650286.1">
    <property type="nucleotide sequence ID" value="NZ_BMHA01000014.1"/>
</dbReference>